<dbReference type="InterPro" id="IPR023374">
    <property type="entry name" value="AttH-like_dom_sf"/>
</dbReference>
<dbReference type="STRING" id="487184.SAMN05216421_3329"/>
<sequence>MKVDFRLVVVWLLLMLSGCEQSGESPQGFAGLGAQAEGFEQVKAGAALRFPDDHLPHPQFRIEWWYVTANLKDQQGRDWGVQWTLFRQAMEPQNQNQAADGWASAQVWLGHAALSNENLHLYADRLARGGIGQAGVSASPFTAWIDHWSLTAPSAGSTEEAKRLGELRVRAAADGFAYDLRLHSEGPLVLHGDAGVSRKSQGRQASYYYSQPFYQVEGMLEVEGEPVSVTGQAWLDREWSSQPLAADQRGWDWFSLHLAGGDKLMLFRLRSDTGQPFASGSWIAADGTTEAIDPSSISMQELEHQRVAGRKLPVSWRLQIASRNLDLEVTALNAQAWMGTSIPYWEGPVRVGGSHEGMGYLEMTGY</sequence>
<dbReference type="Pfam" id="PF07143">
    <property type="entry name" value="CrtC"/>
    <property type="match status" value="1"/>
</dbReference>
<dbReference type="PANTHER" id="PTHR38591">
    <property type="entry name" value="HYDROLASE"/>
    <property type="match status" value="1"/>
</dbReference>
<dbReference type="AlphaFoldDB" id="A0A1H1Z055"/>
<feature type="signal peptide" evidence="1">
    <location>
        <begin position="1"/>
        <end position="22"/>
    </location>
</feature>
<protein>
    <submittedName>
        <fullName evidence="3">Predicted secreted hydrolase</fullName>
    </submittedName>
</protein>
<evidence type="ECO:0000313" key="3">
    <source>
        <dbReference type="EMBL" id="SDT26979.1"/>
    </source>
</evidence>
<dbReference type="Gene3D" id="2.40.370.10">
    <property type="entry name" value="AttH-like domain"/>
    <property type="match status" value="2"/>
</dbReference>
<gene>
    <name evidence="3" type="ORF">SAMN05216421_3329</name>
</gene>
<feature type="domain" description="AttH" evidence="2">
    <location>
        <begin position="62"/>
        <end position="241"/>
    </location>
</feature>
<dbReference type="Proteomes" id="UP000243207">
    <property type="component" value="Chromosome I"/>
</dbReference>
<dbReference type="SUPFAM" id="SSF159245">
    <property type="entry name" value="AttH-like"/>
    <property type="match status" value="1"/>
</dbReference>
<proteinExistence type="predicted"/>
<evidence type="ECO:0000259" key="2">
    <source>
        <dbReference type="Pfam" id="PF07143"/>
    </source>
</evidence>
<dbReference type="EMBL" id="LT629736">
    <property type="protein sequence ID" value="SDT26979.1"/>
    <property type="molecule type" value="Genomic_DNA"/>
</dbReference>
<feature type="chain" id="PRO_5009267188" evidence="1">
    <location>
        <begin position="23"/>
        <end position="366"/>
    </location>
</feature>
<organism evidence="3 4">
    <name type="scientific">Halopseudomonas xinjiangensis</name>
    <dbReference type="NCBI Taxonomy" id="487184"/>
    <lineage>
        <taxon>Bacteria</taxon>
        <taxon>Pseudomonadati</taxon>
        <taxon>Pseudomonadota</taxon>
        <taxon>Gammaproteobacteria</taxon>
        <taxon>Pseudomonadales</taxon>
        <taxon>Pseudomonadaceae</taxon>
        <taxon>Halopseudomonas</taxon>
    </lineage>
</organism>
<reference evidence="4" key="1">
    <citation type="submission" date="2016-10" db="EMBL/GenBank/DDBJ databases">
        <authorList>
            <person name="Varghese N."/>
            <person name="Submissions S."/>
        </authorList>
    </citation>
    <scope>NUCLEOTIDE SEQUENCE [LARGE SCALE GENOMIC DNA]</scope>
    <source>
        <strain evidence="4">NRRL B-51270</strain>
    </source>
</reference>
<dbReference type="PANTHER" id="PTHR38591:SF1">
    <property type="entry name" value="BLL1000 PROTEIN"/>
    <property type="match status" value="1"/>
</dbReference>
<evidence type="ECO:0000256" key="1">
    <source>
        <dbReference type="SAM" id="SignalP"/>
    </source>
</evidence>
<dbReference type="InterPro" id="IPR010791">
    <property type="entry name" value="AttH_dom"/>
</dbReference>
<dbReference type="RefSeq" id="WP_093397129.1">
    <property type="nucleotide sequence ID" value="NZ_LT629736.1"/>
</dbReference>
<dbReference type="GO" id="GO:0016787">
    <property type="term" value="F:hydrolase activity"/>
    <property type="evidence" value="ECO:0007669"/>
    <property type="project" value="UniProtKB-KW"/>
</dbReference>
<keyword evidence="3" id="KW-0378">Hydrolase</keyword>
<dbReference type="Pfam" id="PF17186">
    <property type="entry name" value="Lipocalin_9"/>
    <property type="match status" value="1"/>
</dbReference>
<dbReference type="PROSITE" id="PS51257">
    <property type="entry name" value="PROKAR_LIPOPROTEIN"/>
    <property type="match status" value="1"/>
</dbReference>
<keyword evidence="4" id="KW-1185">Reference proteome</keyword>
<name>A0A1H1Z055_9GAMM</name>
<dbReference type="OrthoDB" id="9770826at2"/>
<accession>A0A1H1Z055</accession>
<keyword evidence="1" id="KW-0732">Signal</keyword>
<evidence type="ECO:0000313" key="4">
    <source>
        <dbReference type="Proteomes" id="UP000243207"/>
    </source>
</evidence>